<reference evidence="1 2" key="1">
    <citation type="submission" date="2024-06" db="EMBL/GenBank/DDBJ databases">
        <title>The Natural Products Discovery Center: Release of the First 8490 Sequenced Strains for Exploring Actinobacteria Biosynthetic Diversity.</title>
        <authorList>
            <person name="Kalkreuter E."/>
            <person name="Kautsar S.A."/>
            <person name="Yang D."/>
            <person name="Bader C.D."/>
            <person name="Teijaro C.N."/>
            <person name="Fluegel L."/>
            <person name="Davis C.M."/>
            <person name="Simpson J.R."/>
            <person name="Lauterbach L."/>
            <person name="Steele A.D."/>
            <person name="Gui C."/>
            <person name="Meng S."/>
            <person name="Li G."/>
            <person name="Viehrig K."/>
            <person name="Ye F."/>
            <person name="Su P."/>
            <person name="Kiefer A.F."/>
            <person name="Nichols A."/>
            <person name="Cepeda A.J."/>
            <person name="Yan W."/>
            <person name="Fan B."/>
            <person name="Jiang Y."/>
            <person name="Adhikari A."/>
            <person name="Zheng C.-J."/>
            <person name="Schuster L."/>
            <person name="Cowan T.M."/>
            <person name="Smanski M.J."/>
            <person name="Chevrette M.G."/>
            <person name="De Carvalho L.P.S."/>
            <person name="Shen B."/>
        </authorList>
    </citation>
    <scope>NUCLEOTIDE SEQUENCE [LARGE SCALE GENOMIC DNA]</scope>
    <source>
        <strain evidence="1 2">NPDC000234</strain>
    </source>
</reference>
<proteinExistence type="predicted"/>
<protein>
    <submittedName>
        <fullName evidence="1">Nitronate monooxygenase</fullName>
    </submittedName>
</protein>
<comment type="caution">
    <text evidence="1">The sequence shown here is derived from an EMBL/GenBank/DDBJ whole genome shotgun (WGS) entry which is preliminary data.</text>
</comment>
<keyword evidence="2" id="KW-1185">Reference proteome</keyword>
<dbReference type="Gene3D" id="3.20.20.70">
    <property type="entry name" value="Aldolase class I"/>
    <property type="match status" value="1"/>
</dbReference>
<dbReference type="SUPFAM" id="SSF51412">
    <property type="entry name" value="Inosine monophosphate dehydrogenase (IMPDH)"/>
    <property type="match status" value="1"/>
</dbReference>
<dbReference type="InterPro" id="IPR013785">
    <property type="entry name" value="Aldolase_TIM"/>
</dbReference>
<organism evidence="1 2">
    <name type="scientific">Streptomyces hyaluromycini</name>
    <dbReference type="NCBI Taxonomy" id="1377993"/>
    <lineage>
        <taxon>Bacteria</taxon>
        <taxon>Bacillati</taxon>
        <taxon>Actinomycetota</taxon>
        <taxon>Actinomycetes</taxon>
        <taxon>Kitasatosporales</taxon>
        <taxon>Streptomycetaceae</taxon>
        <taxon>Streptomyces</taxon>
    </lineage>
</organism>
<dbReference type="Pfam" id="PF03060">
    <property type="entry name" value="NMO"/>
    <property type="match status" value="1"/>
</dbReference>
<dbReference type="Proteomes" id="UP001474181">
    <property type="component" value="Unassembled WGS sequence"/>
</dbReference>
<keyword evidence="1" id="KW-0503">Monooxygenase</keyword>
<dbReference type="PANTHER" id="PTHR32332:SF20">
    <property type="entry name" value="2-NITROPROPANE DIOXYGENASE-LIKE PROTEIN"/>
    <property type="match status" value="1"/>
</dbReference>
<accession>A0ABV1WSJ9</accession>
<sequence length="329" mass="32992">MTSPVRAVDLIMCITPFGEPDARLATAVCAAGGLGVLDLGRGDRRTREALARLRRAAPGPYGVRIAAGCALTPDDLIADGLAPDRLGPAPDTVVRAADAPWTVAELAPHTRVLAEVTDLAGARAAVAAGAHGLIARGAESGGLVGELSTFVLLQQLLSATELAVPVWAAGGIGPHTAAAAVAGGAAGVVLDSQLALLAESRLPEATAAALRSLDGSETAVVAGYRVLHRRGPDAVRPPADDPAAVAALLGAEDLRTQLLPVGQDGFLAARFAERWGDVRRTVRELTAAIRGNGAAAAADALRPTDPAAGAAPDTLPTAVQVAGPAVDAL</sequence>
<evidence type="ECO:0000313" key="2">
    <source>
        <dbReference type="Proteomes" id="UP001474181"/>
    </source>
</evidence>
<dbReference type="PANTHER" id="PTHR32332">
    <property type="entry name" value="2-NITROPROPANE DIOXYGENASE"/>
    <property type="match status" value="1"/>
</dbReference>
<name>A0ABV1WSJ9_9ACTN</name>
<dbReference type="RefSeq" id="WP_350778528.1">
    <property type="nucleotide sequence ID" value="NZ_JBEPEK010000038.1"/>
</dbReference>
<keyword evidence="1" id="KW-0560">Oxidoreductase</keyword>
<gene>
    <name evidence="1" type="ORF">ABT404_07845</name>
</gene>
<dbReference type="EMBL" id="JBEPEK010000038">
    <property type="protein sequence ID" value="MER7179383.1"/>
    <property type="molecule type" value="Genomic_DNA"/>
</dbReference>
<evidence type="ECO:0000313" key="1">
    <source>
        <dbReference type="EMBL" id="MER7179383.1"/>
    </source>
</evidence>
<dbReference type="GO" id="GO:0004497">
    <property type="term" value="F:monooxygenase activity"/>
    <property type="evidence" value="ECO:0007669"/>
    <property type="project" value="UniProtKB-KW"/>
</dbReference>
<feature type="non-terminal residue" evidence="1">
    <location>
        <position position="329"/>
    </location>
</feature>